<organism evidence="3 4">
    <name type="scientific">Agrococcus jenensis</name>
    <dbReference type="NCBI Taxonomy" id="46353"/>
    <lineage>
        <taxon>Bacteria</taxon>
        <taxon>Bacillati</taxon>
        <taxon>Actinomycetota</taxon>
        <taxon>Actinomycetes</taxon>
        <taxon>Micrococcales</taxon>
        <taxon>Microbacteriaceae</taxon>
        <taxon>Agrococcus</taxon>
    </lineage>
</organism>
<dbReference type="EMBL" id="RKHJ01000001">
    <property type="protein sequence ID" value="ROR65079.1"/>
    <property type="molecule type" value="Genomic_DNA"/>
</dbReference>
<feature type="domain" description="Activator of Hsp90 ATPase homologue 1/2-like C-terminal" evidence="2">
    <location>
        <begin position="20"/>
        <end position="145"/>
    </location>
</feature>
<dbReference type="InterPro" id="IPR023393">
    <property type="entry name" value="START-like_dom_sf"/>
</dbReference>
<dbReference type="OrthoDB" id="268331at2"/>
<evidence type="ECO:0000313" key="3">
    <source>
        <dbReference type="EMBL" id="ROR65079.1"/>
    </source>
</evidence>
<protein>
    <submittedName>
        <fullName evidence="3">Uncharacterized protein YndB with AHSA1/START domain</fullName>
    </submittedName>
</protein>
<evidence type="ECO:0000313" key="4">
    <source>
        <dbReference type="Proteomes" id="UP000275456"/>
    </source>
</evidence>
<evidence type="ECO:0000256" key="1">
    <source>
        <dbReference type="ARBA" id="ARBA00006817"/>
    </source>
</evidence>
<dbReference type="SUPFAM" id="SSF55961">
    <property type="entry name" value="Bet v1-like"/>
    <property type="match status" value="1"/>
</dbReference>
<comment type="caution">
    <text evidence="3">The sequence shown here is derived from an EMBL/GenBank/DDBJ whole genome shotgun (WGS) entry which is preliminary data.</text>
</comment>
<proteinExistence type="inferred from homology"/>
<dbReference type="RefSeq" id="WP_123696214.1">
    <property type="nucleotide sequence ID" value="NZ_RKHJ01000001.1"/>
</dbReference>
<dbReference type="InterPro" id="IPR013538">
    <property type="entry name" value="ASHA1/2-like_C"/>
</dbReference>
<evidence type="ECO:0000259" key="2">
    <source>
        <dbReference type="Pfam" id="PF08327"/>
    </source>
</evidence>
<reference evidence="3 4" key="1">
    <citation type="submission" date="2018-11" db="EMBL/GenBank/DDBJ databases">
        <title>Sequencing the genomes of 1000 actinobacteria strains.</title>
        <authorList>
            <person name="Klenk H.-P."/>
        </authorList>
    </citation>
    <scope>NUCLEOTIDE SEQUENCE [LARGE SCALE GENOMIC DNA]</scope>
    <source>
        <strain evidence="3 4">DSM 9580</strain>
    </source>
</reference>
<gene>
    <name evidence="3" type="ORF">EDD26_0438</name>
</gene>
<dbReference type="Gene3D" id="3.30.530.20">
    <property type="match status" value="1"/>
</dbReference>
<comment type="similarity">
    <text evidence="1">Belongs to the AHA1 family.</text>
</comment>
<sequence length="149" mass="17005">MDQHEPDDTSPIEHELEVAVSRTRAWDAYVHGLSEWWHPGWTATGSGLDRIEVEQRDGLRIVEHGRDGREVVWGEVTETVPGERFGHTFRLTHEGDATTVLVTFTDLPHGGTRVHLTHSGWNASNQRGREQHGGWPKLLERYRAYAQHV</sequence>
<accession>A0A3N2APV5</accession>
<dbReference type="Proteomes" id="UP000275456">
    <property type="component" value="Unassembled WGS sequence"/>
</dbReference>
<dbReference type="AlphaFoldDB" id="A0A3N2APV5"/>
<dbReference type="Pfam" id="PF08327">
    <property type="entry name" value="AHSA1"/>
    <property type="match status" value="1"/>
</dbReference>
<name>A0A3N2APV5_9MICO</name>
<keyword evidence="4" id="KW-1185">Reference proteome</keyword>